<dbReference type="GO" id="GO:0030246">
    <property type="term" value="F:carbohydrate binding"/>
    <property type="evidence" value="ECO:0007669"/>
    <property type="project" value="InterPro"/>
</dbReference>
<name>A0A507DZK3_9FUNG</name>
<dbReference type="SUPFAM" id="SSF51055">
    <property type="entry name" value="Carbohydrate binding domain"/>
    <property type="match status" value="1"/>
</dbReference>
<dbReference type="InterPro" id="IPR017853">
    <property type="entry name" value="GH"/>
</dbReference>
<dbReference type="GO" id="GO:0004553">
    <property type="term" value="F:hydrolase activity, hydrolyzing O-glycosyl compounds"/>
    <property type="evidence" value="ECO:0007669"/>
    <property type="project" value="InterPro"/>
</dbReference>
<dbReference type="Pfam" id="PF02839">
    <property type="entry name" value="CBM_5_12"/>
    <property type="match status" value="1"/>
</dbReference>
<feature type="domain" description="GH18" evidence="4">
    <location>
        <begin position="120"/>
        <end position="412"/>
    </location>
</feature>
<dbReference type="AlphaFoldDB" id="A0A507DZK3"/>
<organism evidence="5 6">
    <name type="scientific">Powellomyces hirtus</name>
    <dbReference type="NCBI Taxonomy" id="109895"/>
    <lineage>
        <taxon>Eukaryota</taxon>
        <taxon>Fungi</taxon>
        <taxon>Fungi incertae sedis</taxon>
        <taxon>Chytridiomycota</taxon>
        <taxon>Chytridiomycota incertae sedis</taxon>
        <taxon>Chytridiomycetes</taxon>
        <taxon>Spizellomycetales</taxon>
        <taxon>Powellomycetaceae</taxon>
        <taxon>Powellomyces</taxon>
    </lineage>
</organism>
<gene>
    <name evidence="5" type="ORF">PhCBS80983_g04413</name>
</gene>
<dbReference type="Pfam" id="PF00704">
    <property type="entry name" value="Glyco_hydro_18"/>
    <property type="match status" value="1"/>
</dbReference>
<dbReference type="PANTHER" id="PTHR42976">
    <property type="entry name" value="BIFUNCTIONAL CHITINASE/LYSOZYME-RELATED"/>
    <property type="match status" value="1"/>
</dbReference>
<comment type="caution">
    <text evidence="5">The sequence shown here is derived from an EMBL/GenBank/DDBJ whole genome shotgun (WGS) entry which is preliminary data.</text>
</comment>
<dbReference type="GO" id="GO:0005975">
    <property type="term" value="P:carbohydrate metabolic process"/>
    <property type="evidence" value="ECO:0007669"/>
    <property type="project" value="InterPro"/>
</dbReference>
<dbReference type="InterPro" id="IPR001223">
    <property type="entry name" value="Glyco_hydro18_cat"/>
</dbReference>
<dbReference type="CDD" id="cd12214">
    <property type="entry name" value="ChiA1_BD"/>
    <property type="match status" value="1"/>
</dbReference>
<dbReference type="SUPFAM" id="SSF51445">
    <property type="entry name" value="(Trans)glycosidases"/>
    <property type="match status" value="3"/>
</dbReference>
<dbReference type="Gene3D" id="2.10.10.20">
    <property type="entry name" value="Carbohydrate-binding module superfamily 5/12"/>
    <property type="match status" value="1"/>
</dbReference>
<proteinExistence type="predicted"/>
<dbReference type="Proteomes" id="UP000318582">
    <property type="component" value="Unassembled WGS sequence"/>
</dbReference>
<evidence type="ECO:0000259" key="4">
    <source>
        <dbReference type="PROSITE" id="PS51910"/>
    </source>
</evidence>
<dbReference type="InterPro" id="IPR036573">
    <property type="entry name" value="CBM_sf_5/12"/>
</dbReference>
<dbReference type="PROSITE" id="PS51910">
    <property type="entry name" value="GH18_2"/>
    <property type="match status" value="1"/>
</dbReference>
<protein>
    <recommendedName>
        <fullName evidence="4">GH18 domain-containing protein</fullName>
    </recommendedName>
</protein>
<dbReference type="Gene3D" id="3.20.20.80">
    <property type="entry name" value="Glycosidases"/>
    <property type="match status" value="3"/>
</dbReference>
<dbReference type="STRING" id="109895.A0A507DZK3"/>
<feature type="chain" id="PRO_5021477053" description="GH18 domain-containing protein" evidence="3">
    <location>
        <begin position="27"/>
        <end position="1162"/>
    </location>
</feature>
<dbReference type="InterPro" id="IPR052750">
    <property type="entry name" value="GH18_Chitinase"/>
</dbReference>
<dbReference type="EMBL" id="QEAQ01000069">
    <property type="protein sequence ID" value="TPX56617.1"/>
    <property type="molecule type" value="Genomic_DNA"/>
</dbReference>
<dbReference type="CDD" id="cd06543">
    <property type="entry name" value="GH18_PF-ChiA-like"/>
    <property type="match status" value="3"/>
</dbReference>
<sequence length="1162" mass="122235">MRFSILRKVLITAAIAATCVLVGVSAAPSAVPGKAANGDYTWASGVQYTAGQVVDYQGNRYKVVVNHISQVDWYPGCCAVLWELVGALGGTGSTAGAPVSGGTVGGAVTTAPPGGTWGSKTFAPYIDVMLWPTVDVSTVNAATGIKHFTLAFIFAGGDGNPAWGGITPMSQNFYLDIIGKLRSAGGDVIVSFGGANGQELAQATTDVAALQAKYQAVINQYQLTWIDLDIEGPGLPDKASVDRRNKALAALQKANPKLTISYTLPTLPTGLTADGVYLLQSAAKAGLNVNVVNIMAMDYGAGVAPNGATGMGGYAISAAAATYKQAQAAGLKSAKVGVTPMIGVNDVQGEVFRIEDAAQLIAWTKTVDYVAEISMWSVNRDTSKSGPLYASSQVKQNDYDYAKTLIAFETGSSTLVPPPPQPRKTTGSTSGSGGSAATPLGKTTWGSRTFAPYVDVLLWPTLDISAVAQTTGANFFTLAFVVADTAADPAWGGVTKVATGFYLDILTKLRALGGDAIISFGGATGTELAIPVTDVKKLTAKYQSVINKYKATWLDFDIEGHAILNSAANDRRNQAIAALQKANPKVKVSYTLAVTPNGLVAEGLALLASAKKHGARIDLLNIMAMDYGPGAAPNGATGMGGYAISAAKAAYAQVQAAGFLSTKIGITPMIGQNDVQGEIFRLADAAELVKWASSQSWVGELAMWSVNRDTAKKGPLYASSQISQNDYDFTKAFKPFNQGGVAAGKLPRSLEMPGVGGLKARDGAAEGEVADVEVVDLQEADAGEAEDAADGVDEDGDVALPAELDIPLPPWTNLDMPIPPARQPNNANRGRGVGAVGKPDPELIMPPTRRDASNTTPKIGKSLSWTTRTFAPYIDVTAWPTFDFLGAVKKAGIRHFSLGFIVADKDGDPSWGGYYKCSSDFLKTEINTLRKQHQGDVIVSFGGAAGKELGLAAKNVAQLVKLYQEVIDTFKVTYADFDIEGSTLGNKKVVDMRNKALAIIQQNNPGLVISYTLPTEINGITEEAEALLENAVTNKVTVDVVNIMVMDYDPADCPGKTCLTAMGKHAISAAKSLYATLQKIGLKDTKVGLTPMIGMNDISGEVFTLANAQELVNFARKTDWIAFFGFWSLNRDNSKKSKELDNSSGIVQGDWGFSQIMAVYAH</sequence>
<dbReference type="GO" id="GO:0005576">
    <property type="term" value="C:extracellular region"/>
    <property type="evidence" value="ECO:0007669"/>
    <property type="project" value="InterPro"/>
</dbReference>
<evidence type="ECO:0000313" key="5">
    <source>
        <dbReference type="EMBL" id="TPX56617.1"/>
    </source>
</evidence>
<reference evidence="5 6" key="1">
    <citation type="journal article" date="2019" name="Sci. Rep.">
        <title>Comparative genomics of chytrid fungi reveal insights into the obligate biotrophic and pathogenic lifestyle of Synchytrium endobioticum.</title>
        <authorList>
            <person name="van de Vossenberg B.T.L.H."/>
            <person name="Warris S."/>
            <person name="Nguyen H.D.T."/>
            <person name="van Gent-Pelzer M.P.E."/>
            <person name="Joly D.L."/>
            <person name="van de Geest H.C."/>
            <person name="Bonants P.J.M."/>
            <person name="Smith D.S."/>
            <person name="Levesque C.A."/>
            <person name="van der Lee T.A.J."/>
        </authorList>
    </citation>
    <scope>NUCLEOTIDE SEQUENCE [LARGE SCALE GENOMIC DNA]</scope>
    <source>
        <strain evidence="5 6">CBS 809.83</strain>
    </source>
</reference>
<evidence type="ECO:0000256" key="2">
    <source>
        <dbReference type="SAM" id="MobiDB-lite"/>
    </source>
</evidence>
<feature type="region of interest" description="Disordered" evidence="2">
    <location>
        <begin position="411"/>
        <end position="441"/>
    </location>
</feature>
<evidence type="ECO:0000313" key="6">
    <source>
        <dbReference type="Proteomes" id="UP000318582"/>
    </source>
</evidence>
<evidence type="ECO:0000256" key="1">
    <source>
        <dbReference type="ARBA" id="ARBA00022801"/>
    </source>
</evidence>
<keyword evidence="6" id="KW-1185">Reference proteome</keyword>
<evidence type="ECO:0000256" key="3">
    <source>
        <dbReference type="SAM" id="SignalP"/>
    </source>
</evidence>
<accession>A0A507DZK3</accession>
<feature type="signal peptide" evidence="3">
    <location>
        <begin position="1"/>
        <end position="26"/>
    </location>
</feature>
<dbReference type="InterPro" id="IPR003610">
    <property type="entry name" value="CBM5/12"/>
</dbReference>
<feature type="region of interest" description="Disordered" evidence="2">
    <location>
        <begin position="822"/>
        <end position="859"/>
    </location>
</feature>
<keyword evidence="1" id="KW-0378">Hydrolase</keyword>
<keyword evidence="3" id="KW-0732">Signal</keyword>
<dbReference type="PANTHER" id="PTHR42976:SF1">
    <property type="entry name" value="GH18 DOMAIN-CONTAINING PROTEIN-RELATED"/>
    <property type="match status" value="1"/>
</dbReference>